<dbReference type="InterPro" id="IPR036282">
    <property type="entry name" value="Glutathione-S-Trfase_C_sf"/>
</dbReference>
<dbReference type="CDD" id="cd00570">
    <property type="entry name" value="GST_N_family"/>
    <property type="match status" value="1"/>
</dbReference>
<accession>A0A7C5QPE0</accession>
<dbReference type="Pfam" id="PF13417">
    <property type="entry name" value="GST_N_3"/>
    <property type="match status" value="1"/>
</dbReference>
<reference evidence="3" key="1">
    <citation type="journal article" date="2020" name="mSystems">
        <title>Genome- and Community-Level Interaction Insights into Carbon Utilization and Element Cycling Functions of Hydrothermarchaeota in Hydrothermal Sediment.</title>
        <authorList>
            <person name="Zhou Z."/>
            <person name="Liu Y."/>
            <person name="Xu W."/>
            <person name="Pan J."/>
            <person name="Luo Z.H."/>
            <person name="Li M."/>
        </authorList>
    </citation>
    <scope>NUCLEOTIDE SEQUENCE [LARGE SCALE GENOMIC DNA]</scope>
    <source>
        <strain evidence="3">HyVt-485</strain>
    </source>
</reference>
<dbReference type="InterPro" id="IPR010987">
    <property type="entry name" value="Glutathione-S-Trfase_C-like"/>
</dbReference>
<dbReference type="SUPFAM" id="SSF52833">
    <property type="entry name" value="Thioredoxin-like"/>
    <property type="match status" value="1"/>
</dbReference>
<gene>
    <name evidence="3" type="ORF">ENJ42_04925</name>
</gene>
<name>A0A7C5QPE0_9PROT</name>
<dbReference type="PANTHER" id="PTHR42673:SF4">
    <property type="entry name" value="MALEYLACETOACETATE ISOMERASE"/>
    <property type="match status" value="1"/>
</dbReference>
<evidence type="ECO:0000259" key="2">
    <source>
        <dbReference type="PROSITE" id="PS50405"/>
    </source>
</evidence>
<organism evidence="3">
    <name type="scientific">Hellea balneolensis</name>
    <dbReference type="NCBI Taxonomy" id="287478"/>
    <lineage>
        <taxon>Bacteria</taxon>
        <taxon>Pseudomonadati</taxon>
        <taxon>Pseudomonadota</taxon>
        <taxon>Alphaproteobacteria</taxon>
        <taxon>Maricaulales</taxon>
        <taxon>Robiginitomaculaceae</taxon>
        <taxon>Hellea</taxon>
    </lineage>
</organism>
<dbReference type="GO" id="GO:0016034">
    <property type="term" value="F:maleylacetoacetate isomerase activity"/>
    <property type="evidence" value="ECO:0007669"/>
    <property type="project" value="TreeGrafter"/>
</dbReference>
<dbReference type="SUPFAM" id="SSF47616">
    <property type="entry name" value="GST C-terminal domain-like"/>
    <property type="match status" value="1"/>
</dbReference>
<dbReference type="EMBL" id="DRMJ01000247">
    <property type="protein sequence ID" value="HHL42941.1"/>
    <property type="molecule type" value="Genomic_DNA"/>
</dbReference>
<dbReference type="InterPro" id="IPR036249">
    <property type="entry name" value="Thioredoxin-like_sf"/>
</dbReference>
<dbReference type="GO" id="GO:0004364">
    <property type="term" value="F:glutathione transferase activity"/>
    <property type="evidence" value="ECO:0007669"/>
    <property type="project" value="TreeGrafter"/>
</dbReference>
<dbReference type="GO" id="GO:0006559">
    <property type="term" value="P:L-phenylalanine catabolic process"/>
    <property type="evidence" value="ECO:0007669"/>
    <property type="project" value="TreeGrafter"/>
</dbReference>
<dbReference type="Proteomes" id="UP000885830">
    <property type="component" value="Unassembled WGS sequence"/>
</dbReference>
<dbReference type="GO" id="GO:0006749">
    <property type="term" value="P:glutathione metabolic process"/>
    <property type="evidence" value="ECO:0007669"/>
    <property type="project" value="TreeGrafter"/>
</dbReference>
<proteinExistence type="predicted"/>
<evidence type="ECO:0000259" key="1">
    <source>
        <dbReference type="PROSITE" id="PS50404"/>
    </source>
</evidence>
<evidence type="ECO:0000313" key="3">
    <source>
        <dbReference type="EMBL" id="HHL42941.1"/>
    </source>
</evidence>
<dbReference type="PROSITE" id="PS50405">
    <property type="entry name" value="GST_CTER"/>
    <property type="match status" value="1"/>
</dbReference>
<dbReference type="CDD" id="cd03205">
    <property type="entry name" value="GST_C_6"/>
    <property type="match status" value="1"/>
</dbReference>
<dbReference type="SFLD" id="SFLDS00019">
    <property type="entry name" value="Glutathione_Transferase_(cytos"/>
    <property type="match status" value="1"/>
</dbReference>
<dbReference type="PROSITE" id="PS50404">
    <property type="entry name" value="GST_NTER"/>
    <property type="match status" value="1"/>
</dbReference>
<dbReference type="Gene3D" id="1.20.1050.10">
    <property type="match status" value="1"/>
</dbReference>
<dbReference type="InterPro" id="IPR040079">
    <property type="entry name" value="Glutathione_S-Trfase"/>
</dbReference>
<dbReference type="Pfam" id="PF13410">
    <property type="entry name" value="GST_C_2"/>
    <property type="match status" value="1"/>
</dbReference>
<feature type="domain" description="GST N-terminal" evidence="1">
    <location>
        <begin position="1"/>
        <end position="78"/>
    </location>
</feature>
<dbReference type="Gene3D" id="3.40.30.10">
    <property type="entry name" value="Glutaredoxin"/>
    <property type="match status" value="1"/>
</dbReference>
<feature type="domain" description="GST C-terminal" evidence="2">
    <location>
        <begin position="84"/>
        <end position="212"/>
    </location>
</feature>
<dbReference type="AlphaFoldDB" id="A0A7C5QPE0"/>
<dbReference type="InterPro" id="IPR004045">
    <property type="entry name" value="Glutathione_S-Trfase_N"/>
</dbReference>
<protein>
    <submittedName>
        <fullName evidence="3">Glutathione S-transferase family protein</fullName>
    </submittedName>
</protein>
<dbReference type="PANTHER" id="PTHR42673">
    <property type="entry name" value="MALEYLACETOACETATE ISOMERASE"/>
    <property type="match status" value="1"/>
</dbReference>
<sequence>MKLVGQYDSPYTRRVAISLTLLGFEFEHIQLSLFADFDDMKAINPLVRIPSLVLDDEEVLIDSNAILDYIDEQVGESRALVPKSGASRRQALKIIAIATGAIDKAMAINYERNQRPKEKIYTPWIERLSAQLGGALSALDKLPQTPWLMGQTLSQVDITTAAMIGYIRLYCPALLDGDQYPNLRALAQTCEALPAFQACVPSPENISADTELATSALKRLLWS</sequence>
<comment type="caution">
    <text evidence="3">The sequence shown here is derived from an EMBL/GenBank/DDBJ whole genome shotgun (WGS) entry which is preliminary data.</text>
</comment>